<evidence type="ECO:0000313" key="2">
    <source>
        <dbReference type="EMBL" id="GFR16328.1"/>
    </source>
</evidence>
<protein>
    <submittedName>
        <fullName evidence="2">Uncharacterized protein</fullName>
    </submittedName>
</protein>
<sequence length="137" mass="15482">MVAQENVMRPLEFQGPLGRGCVPGSLTDGLTFFKSPHASDYRVLVSSNVSQQMALVTAATLYGTFCMDISIYWVLGHIDVHLRGRSFQRQQQARHIHVHDFTFRARPSLVSPIQARGYAETGCVLTTTFRFIHRQRS</sequence>
<proteinExistence type="predicted"/>
<accession>A0A8X6J9K6</accession>
<organism evidence="2 3">
    <name type="scientific">Trichonephila clavata</name>
    <name type="common">Joro spider</name>
    <name type="synonym">Nephila clavata</name>
    <dbReference type="NCBI Taxonomy" id="2740835"/>
    <lineage>
        <taxon>Eukaryota</taxon>
        <taxon>Metazoa</taxon>
        <taxon>Ecdysozoa</taxon>
        <taxon>Arthropoda</taxon>
        <taxon>Chelicerata</taxon>
        <taxon>Arachnida</taxon>
        <taxon>Araneae</taxon>
        <taxon>Araneomorphae</taxon>
        <taxon>Entelegynae</taxon>
        <taxon>Araneoidea</taxon>
        <taxon>Nephilidae</taxon>
        <taxon>Trichonephila</taxon>
    </lineage>
</organism>
<keyword evidence="1" id="KW-1133">Transmembrane helix</keyword>
<keyword evidence="1" id="KW-0472">Membrane</keyword>
<keyword evidence="1" id="KW-0812">Transmembrane</keyword>
<dbReference type="AlphaFoldDB" id="A0A8X6J9K6"/>
<comment type="caution">
    <text evidence="2">The sequence shown here is derived from an EMBL/GenBank/DDBJ whole genome shotgun (WGS) entry which is preliminary data.</text>
</comment>
<dbReference type="Proteomes" id="UP000887116">
    <property type="component" value="Unassembled WGS sequence"/>
</dbReference>
<evidence type="ECO:0000256" key="1">
    <source>
        <dbReference type="SAM" id="Phobius"/>
    </source>
</evidence>
<feature type="transmembrane region" description="Helical" evidence="1">
    <location>
        <begin position="53"/>
        <end position="75"/>
    </location>
</feature>
<keyword evidence="3" id="KW-1185">Reference proteome</keyword>
<evidence type="ECO:0000313" key="3">
    <source>
        <dbReference type="Proteomes" id="UP000887116"/>
    </source>
</evidence>
<dbReference type="EMBL" id="BMAO01007491">
    <property type="protein sequence ID" value="GFR16328.1"/>
    <property type="molecule type" value="Genomic_DNA"/>
</dbReference>
<reference evidence="2" key="1">
    <citation type="submission" date="2020-07" db="EMBL/GenBank/DDBJ databases">
        <title>Multicomponent nature underlies the extraordinary mechanical properties of spider dragline silk.</title>
        <authorList>
            <person name="Kono N."/>
            <person name="Nakamura H."/>
            <person name="Mori M."/>
            <person name="Yoshida Y."/>
            <person name="Ohtoshi R."/>
            <person name="Malay A.D."/>
            <person name="Moran D.A.P."/>
            <person name="Tomita M."/>
            <person name="Numata K."/>
            <person name="Arakawa K."/>
        </authorList>
    </citation>
    <scope>NUCLEOTIDE SEQUENCE</scope>
</reference>
<gene>
    <name evidence="2" type="ORF">TNCT_591441</name>
</gene>
<name>A0A8X6J9K6_TRICU</name>